<name>A0A6J4I1G8_9ACTN</name>
<sequence length="361" mass="40414">MLESPIFVVGTMRSGSTLFRLVLDAHPHIAVSEETGFMGALAATKQIPNWKHGRGWYERIGWTEEEFDARLREFYSGLFERHAVGQGKQRWGEKTPFHAQHIPQMATVFPDAVFVGIVRHPGAVVHSLTRKFHYATADAVTYWDSTNKEILQRGLELGGDRFSLLRYEDLVQDTEGTLRELVDWLGEPWSEDMLRHNDVQAARGAPRLSAGATRTRDPITPELADRWAEALQGNELELLVDQVGPLAAFFGYDPSRPGPLGPLVPHGAVGRRRLLTGAALADRQRGPQAVALGDRADETIMPDMNPAELAKRLQRAEAALVRVRSRRAIRWSDALRRAQRRAAGMPDELRGARRWAGSRRG</sequence>
<dbReference type="SUPFAM" id="SSF52540">
    <property type="entry name" value="P-loop containing nucleoside triphosphate hydrolases"/>
    <property type="match status" value="1"/>
</dbReference>
<dbReference type="PANTHER" id="PTHR12788">
    <property type="entry name" value="PROTEIN-TYROSINE SULFOTRANSFERASE 2"/>
    <property type="match status" value="1"/>
</dbReference>
<gene>
    <name evidence="3" type="ORF">AVDCRST_MAG52-1548</name>
</gene>
<keyword evidence="1" id="KW-0808">Transferase</keyword>
<evidence type="ECO:0000256" key="2">
    <source>
        <dbReference type="SAM" id="MobiDB-lite"/>
    </source>
</evidence>
<reference evidence="3" key="1">
    <citation type="submission" date="2020-02" db="EMBL/GenBank/DDBJ databases">
        <authorList>
            <person name="Meier V. D."/>
        </authorList>
    </citation>
    <scope>NUCLEOTIDE SEQUENCE</scope>
    <source>
        <strain evidence="3">AVDCRST_MAG52</strain>
    </source>
</reference>
<dbReference type="PANTHER" id="PTHR12788:SF10">
    <property type="entry name" value="PROTEIN-TYROSINE SULFOTRANSFERASE"/>
    <property type="match status" value="1"/>
</dbReference>
<dbReference type="Pfam" id="PF13469">
    <property type="entry name" value="Sulfotransfer_3"/>
    <property type="match status" value="1"/>
</dbReference>
<feature type="region of interest" description="Disordered" evidence="2">
    <location>
        <begin position="342"/>
        <end position="361"/>
    </location>
</feature>
<dbReference type="EMBL" id="CADCTN010000094">
    <property type="protein sequence ID" value="CAA9237757.1"/>
    <property type="molecule type" value="Genomic_DNA"/>
</dbReference>
<dbReference type="Gene3D" id="3.40.50.300">
    <property type="entry name" value="P-loop containing nucleotide triphosphate hydrolases"/>
    <property type="match status" value="1"/>
</dbReference>
<evidence type="ECO:0008006" key="4">
    <source>
        <dbReference type="Google" id="ProtNLM"/>
    </source>
</evidence>
<feature type="compositionally biased region" description="Basic residues" evidence="2">
    <location>
        <begin position="352"/>
        <end position="361"/>
    </location>
</feature>
<dbReference type="InterPro" id="IPR027417">
    <property type="entry name" value="P-loop_NTPase"/>
</dbReference>
<accession>A0A6J4I1G8</accession>
<evidence type="ECO:0000256" key="1">
    <source>
        <dbReference type="ARBA" id="ARBA00022679"/>
    </source>
</evidence>
<dbReference type="GO" id="GO:0008476">
    <property type="term" value="F:protein-tyrosine sulfotransferase activity"/>
    <property type="evidence" value="ECO:0007669"/>
    <property type="project" value="InterPro"/>
</dbReference>
<protein>
    <recommendedName>
        <fullName evidence="4">Sulfotransferase</fullName>
    </recommendedName>
</protein>
<organism evidence="3">
    <name type="scientific">uncultured Blastococcus sp</name>
    <dbReference type="NCBI Taxonomy" id="217144"/>
    <lineage>
        <taxon>Bacteria</taxon>
        <taxon>Bacillati</taxon>
        <taxon>Actinomycetota</taxon>
        <taxon>Actinomycetes</taxon>
        <taxon>Geodermatophilales</taxon>
        <taxon>Geodermatophilaceae</taxon>
        <taxon>Blastococcus</taxon>
        <taxon>environmental samples</taxon>
    </lineage>
</organism>
<evidence type="ECO:0000313" key="3">
    <source>
        <dbReference type="EMBL" id="CAA9237757.1"/>
    </source>
</evidence>
<proteinExistence type="predicted"/>
<dbReference type="InterPro" id="IPR026634">
    <property type="entry name" value="TPST-like"/>
</dbReference>
<dbReference type="AlphaFoldDB" id="A0A6J4I1G8"/>